<proteinExistence type="predicted"/>
<dbReference type="Proteomes" id="UP000887565">
    <property type="component" value="Unplaced"/>
</dbReference>
<name>A0A915K2C9_ROMCU</name>
<organism evidence="1 2">
    <name type="scientific">Romanomermis culicivorax</name>
    <name type="common">Nematode worm</name>
    <dbReference type="NCBI Taxonomy" id="13658"/>
    <lineage>
        <taxon>Eukaryota</taxon>
        <taxon>Metazoa</taxon>
        <taxon>Ecdysozoa</taxon>
        <taxon>Nematoda</taxon>
        <taxon>Enoplea</taxon>
        <taxon>Dorylaimia</taxon>
        <taxon>Mermithida</taxon>
        <taxon>Mermithoidea</taxon>
        <taxon>Mermithidae</taxon>
        <taxon>Romanomermis</taxon>
    </lineage>
</organism>
<reference evidence="2" key="1">
    <citation type="submission" date="2022-11" db="UniProtKB">
        <authorList>
            <consortium name="WormBaseParasite"/>
        </authorList>
    </citation>
    <scope>IDENTIFICATION</scope>
</reference>
<dbReference type="AlphaFoldDB" id="A0A915K2C9"/>
<evidence type="ECO:0000313" key="1">
    <source>
        <dbReference type="Proteomes" id="UP000887565"/>
    </source>
</evidence>
<dbReference type="WBParaSite" id="nRc.2.0.1.t32849-RA">
    <property type="protein sequence ID" value="nRc.2.0.1.t32849-RA"/>
    <property type="gene ID" value="nRc.2.0.1.g32849"/>
</dbReference>
<protein>
    <submittedName>
        <fullName evidence="2">Uncharacterized protein</fullName>
    </submittedName>
</protein>
<evidence type="ECO:0000313" key="2">
    <source>
        <dbReference type="WBParaSite" id="nRc.2.0.1.t32849-RA"/>
    </source>
</evidence>
<accession>A0A915K2C9</accession>
<keyword evidence="1" id="KW-1185">Reference proteome</keyword>
<sequence length="195" mass="22452">LPHREGTVGHEYVQFWCKALRYFINPSGPIAHPVWKEKNEIEKLLMGNHDKKRDSNFDQNKQPNRILFGEISPILKHEVDNFKLRVTYKSGGLFGLFKTISFVLGVMDISNSFMSKAKSLVERLPLSIFFVLNLKKCKHGYFQFATYVLQSVTSPFFNILQLKIFGSQNFNLAPKNLGLDAIWLLVFKSKKKPAV</sequence>